<dbReference type="AlphaFoldDB" id="A0A2S5G9N3"/>
<dbReference type="GO" id="GO:0003700">
    <property type="term" value="F:DNA-binding transcription factor activity"/>
    <property type="evidence" value="ECO:0007669"/>
    <property type="project" value="InterPro"/>
</dbReference>
<proteinExistence type="predicted"/>
<dbReference type="SMART" id="SM00342">
    <property type="entry name" value="HTH_ARAC"/>
    <property type="match status" value="1"/>
</dbReference>
<dbReference type="InterPro" id="IPR018060">
    <property type="entry name" value="HTH_AraC"/>
</dbReference>
<gene>
    <name evidence="5" type="ORF">C4B60_13905</name>
</gene>
<keyword evidence="6" id="KW-1185">Reference proteome</keyword>
<dbReference type="Gene3D" id="1.10.10.60">
    <property type="entry name" value="Homeodomain-like"/>
    <property type="match status" value="2"/>
</dbReference>
<dbReference type="Pfam" id="PF02311">
    <property type="entry name" value="AraC_binding"/>
    <property type="match status" value="1"/>
</dbReference>
<dbReference type="PANTHER" id="PTHR43280:SF2">
    <property type="entry name" value="HTH-TYPE TRANSCRIPTIONAL REGULATOR EXSA"/>
    <property type="match status" value="1"/>
</dbReference>
<name>A0A2S5G9N3_9BACL</name>
<evidence type="ECO:0000256" key="2">
    <source>
        <dbReference type="ARBA" id="ARBA00023125"/>
    </source>
</evidence>
<evidence type="ECO:0000256" key="3">
    <source>
        <dbReference type="ARBA" id="ARBA00023163"/>
    </source>
</evidence>
<dbReference type="InterPro" id="IPR009057">
    <property type="entry name" value="Homeodomain-like_sf"/>
</dbReference>
<evidence type="ECO:0000313" key="6">
    <source>
        <dbReference type="Proteomes" id="UP000239047"/>
    </source>
</evidence>
<evidence type="ECO:0000259" key="4">
    <source>
        <dbReference type="PROSITE" id="PS01124"/>
    </source>
</evidence>
<evidence type="ECO:0000313" key="5">
    <source>
        <dbReference type="EMBL" id="PPA69635.1"/>
    </source>
</evidence>
<dbReference type="SUPFAM" id="SSF46689">
    <property type="entry name" value="Homeodomain-like"/>
    <property type="match status" value="2"/>
</dbReference>
<keyword evidence="1" id="KW-0805">Transcription regulation</keyword>
<protein>
    <submittedName>
        <fullName evidence="5">AraC family transcriptional regulator</fullName>
    </submittedName>
</protein>
<dbReference type="PANTHER" id="PTHR43280">
    <property type="entry name" value="ARAC-FAMILY TRANSCRIPTIONAL REGULATOR"/>
    <property type="match status" value="1"/>
</dbReference>
<sequence>MKDKLKKRFVFSSLDRTLPLFIESIGYNPFEENFTRKRGYPYFHWLQSVEGEGKILFSGQEVPLQPGNGVLLTPFTPHSYYPLQPQWTTMYLTFGGTASKQILTSLEINKSALYTESTEGLLYLVMKEMIDNIEGNRDCSSLDLSKDLYNFILVLKKYGKINNQPSLSQYYEKINPVVNWIEKKFAENIGLPDMAEEGNVSPQYLNTLFQETFGISPYSFLIQIRIRESKRVLISNKDASLKEVAKAVGFNDVSHFVATFRKKEGMTPKKYRSLHINYY</sequence>
<evidence type="ECO:0000256" key="1">
    <source>
        <dbReference type="ARBA" id="ARBA00023015"/>
    </source>
</evidence>
<reference evidence="5 6" key="1">
    <citation type="submission" date="2018-02" db="EMBL/GenBank/DDBJ databases">
        <title>Jeotgalibacillus proteolyticum sp. nov. a protease producing bacterium isolated from ocean sediments of Laizhou Bay.</title>
        <authorList>
            <person name="Li Y."/>
        </authorList>
    </citation>
    <scope>NUCLEOTIDE SEQUENCE [LARGE SCALE GENOMIC DNA]</scope>
    <source>
        <strain evidence="5 6">22-7</strain>
    </source>
</reference>
<keyword evidence="3" id="KW-0804">Transcription</keyword>
<dbReference type="PRINTS" id="PR00032">
    <property type="entry name" value="HTHARAC"/>
</dbReference>
<dbReference type="SUPFAM" id="SSF51215">
    <property type="entry name" value="Regulatory protein AraC"/>
    <property type="match status" value="1"/>
</dbReference>
<dbReference type="OrthoDB" id="9813413at2"/>
<feature type="domain" description="HTH araC/xylS-type" evidence="4">
    <location>
        <begin position="175"/>
        <end position="274"/>
    </location>
</feature>
<accession>A0A2S5G9N3</accession>
<dbReference type="Pfam" id="PF12833">
    <property type="entry name" value="HTH_18"/>
    <property type="match status" value="1"/>
</dbReference>
<dbReference type="GO" id="GO:0043565">
    <property type="term" value="F:sequence-specific DNA binding"/>
    <property type="evidence" value="ECO:0007669"/>
    <property type="project" value="InterPro"/>
</dbReference>
<comment type="caution">
    <text evidence="5">The sequence shown here is derived from an EMBL/GenBank/DDBJ whole genome shotgun (WGS) entry which is preliminary data.</text>
</comment>
<dbReference type="PROSITE" id="PS01124">
    <property type="entry name" value="HTH_ARAC_FAMILY_2"/>
    <property type="match status" value="1"/>
</dbReference>
<dbReference type="InterPro" id="IPR037923">
    <property type="entry name" value="HTH-like"/>
</dbReference>
<dbReference type="Gene3D" id="2.60.120.280">
    <property type="entry name" value="Regulatory protein AraC"/>
    <property type="match status" value="1"/>
</dbReference>
<keyword evidence="2" id="KW-0238">DNA-binding</keyword>
<organism evidence="5 6">
    <name type="scientific">Jeotgalibacillus proteolyticus</name>
    <dbReference type="NCBI Taxonomy" id="2082395"/>
    <lineage>
        <taxon>Bacteria</taxon>
        <taxon>Bacillati</taxon>
        <taxon>Bacillota</taxon>
        <taxon>Bacilli</taxon>
        <taxon>Bacillales</taxon>
        <taxon>Caryophanaceae</taxon>
        <taxon>Jeotgalibacillus</taxon>
    </lineage>
</organism>
<dbReference type="EMBL" id="PREZ01000005">
    <property type="protein sequence ID" value="PPA69635.1"/>
    <property type="molecule type" value="Genomic_DNA"/>
</dbReference>
<dbReference type="RefSeq" id="WP_104058628.1">
    <property type="nucleotide sequence ID" value="NZ_PREZ01000005.1"/>
</dbReference>
<dbReference type="InterPro" id="IPR020449">
    <property type="entry name" value="Tscrpt_reg_AraC-type_HTH"/>
</dbReference>
<dbReference type="Proteomes" id="UP000239047">
    <property type="component" value="Unassembled WGS sequence"/>
</dbReference>
<dbReference type="InterPro" id="IPR003313">
    <property type="entry name" value="AraC-bd"/>
</dbReference>